<reference evidence="1 2" key="1">
    <citation type="journal article" date="2016" name="Nat. Commun.">
        <title>Thousands of microbial genomes shed light on interconnected biogeochemical processes in an aquifer system.</title>
        <authorList>
            <person name="Anantharaman K."/>
            <person name="Brown C.T."/>
            <person name="Hug L.A."/>
            <person name="Sharon I."/>
            <person name="Castelle C.J."/>
            <person name="Probst A.J."/>
            <person name="Thomas B.C."/>
            <person name="Singh A."/>
            <person name="Wilkins M.J."/>
            <person name="Karaoz U."/>
            <person name="Brodie E.L."/>
            <person name="Williams K.H."/>
            <person name="Hubbard S.S."/>
            <person name="Banfield J.F."/>
        </authorList>
    </citation>
    <scope>NUCLEOTIDE SEQUENCE [LARGE SCALE GENOMIC DNA]</scope>
</reference>
<organism evidence="1 2">
    <name type="scientific">Candidatus Woesebacteria bacterium RIFCSPLOWO2_01_FULL_44_14</name>
    <dbReference type="NCBI Taxonomy" id="1802525"/>
    <lineage>
        <taxon>Bacteria</taxon>
        <taxon>Candidatus Woeseibacteriota</taxon>
    </lineage>
</organism>
<accession>A0A1F8C402</accession>
<name>A0A1F8C402_9BACT</name>
<sequence>MDQVMKMLRAVINGQSSMKQELLGEIGKVRKDVADHRKETELGFKQVNKRIDKLGSDLAYLEDDAPTREEHDQLDKRVTKLEHQFASA</sequence>
<gene>
    <name evidence="1" type="ORF">A2975_01230</name>
</gene>
<proteinExistence type="predicted"/>
<comment type="caution">
    <text evidence="1">The sequence shown here is derived from an EMBL/GenBank/DDBJ whole genome shotgun (WGS) entry which is preliminary data.</text>
</comment>
<evidence type="ECO:0000313" key="2">
    <source>
        <dbReference type="Proteomes" id="UP000178429"/>
    </source>
</evidence>
<evidence type="ECO:0000313" key="1">
    <source>
        <dbReference type="EMBL" id="OGM70880.1"/>
    </source>
</evidence>
<dbReference type="Proteomes" id="UP000178429">
    <property type="component" value="Unassembled WGS sequence"/>
</dbReference>
<dbReference type="STRING" id="1802525.A2975_01230"/>
<protein>
    <submittedName>
        <fullName evidence="1">Uncharacterized protein</fullName>
    </submittedName>
</protein>
<dbReference type="EMBL" id="MGHL01000001">
    <property type="protein sequence ID" value="OGM70880.1"/>
    <property type="molecule type" value="Genomic_DNA"/>
</dbReference>
<dbReference type="AlphaFoldDB" id="A0A1F8C402"/>